<sequence length="100" mass="10646">MFGLRLHCTAHGLNLTVQNSLALWPKKKSVQQQKSAMVTISSSDLSVSDQSDGGSSEADSIIVNPDSAQEMGLEEEGGVADGSDDEEQEAKTNGSCTFRR</sequence>
<dbReference type="EMBL" id="CAJNOQ010032416">
    <property type="protein sequence ID" value="CAF1584967.1"/>
    <property type="molecule type" value="Genomic_DNA"/>
</dbReference>
<protein>
    <submittedName>
        <fullName evidence="2">Uncharacterized protein</fullName>
    </submittedName>
</protein>
<gene>
    <name evidence="2" type="ORF">GPM918_LOCUS41354</name>
    <name evidence="3" type="ORF">SRO942_LOCUS42391</name>
</gene>
<evidence type="ECO:0000313" key="2">
    <source>
        <dbReference type="EMBL" id="CAF1584967.1"/>
    </source>
</evidence>
<evidence type="ECO:0000313" key="4">
    <source>
        <dbReference type="Proteomes" id="UP000663829"/>
    </source>
</evidence>
<accession>A0A815ZLC3</accession>
<feature type="compositionally biased region" description="Polar residues" evidence="1">
    <location>
        <begin position="91"/>
        <end position="100"/>
    </location>
</feature>
<proteinExistence type="predicted"/>
<reference evidence="2" key="1">
    <citation type="submission" date="2021-02" db="EMBL/GenBank/DDBJ databases">
        <authorList>
            <person name="Nowell W R."/>
        </authorList>
    </citation>
    <scope>NUCLEOTIDE SEQUENCE</scope>
</reference>
<feature type="compositionally biased region" description="Acidic residues" evidence="1">
    <location>
        <begin position="72"/>
        <end position="88"/>
    </location>
</feature>
<evidence type="ECO:0000256" key="1">
    <source>
        <dbReference type="SAM" id="MobiDB-lite"/>
    </source>
</evidence>
<comment type="caution">
    <text evidence="2">The sequence shown here is derived from an EMBL/GenBank/DDBJ whole genome shotgun (WGS) entry which is preliminary data.</text>
</comment>
<feature type="region of interest" description="Disordered" evidence="1">
    <location>
        <begin position="33"/>
        <end position="100"/>
    </location>
</feature>
<feature type="compositionally biased region" description="Low complexity" evidence="1">
    <location>
        <begin position="41"/>
        <end position="56"/>
    </location>
</feature>
<dbReference type="Proteomes" id="UP000681722">
    <property type="component" value="Unassembled WGS sequence"/>
</dbReference>
<evidence type="ECO:0000313" key="3">
    <source>
        <dbReference type="EMBL" id="CAF4454084.1"/>
    </source>
</evidence>
<dbReference type="Proteomes" id="UP000663829">
    <property type="component" value="Unassembled WGS sequence"/>
</dbReference>
<feature type="non-terminal residue" evidence="2">
    <location>
        <position position="1"/>
    </location>
</feature>
<organism evidence="2 4">
    <name type="scientific">Didymodactylos carnosus</name>
    <dbReference type="NCBI Taxonomy" id="1234261"/>
    <lineage>
        <taxon>Eukaryota</taxon>
        <taxon>Metazoa</taxon>
        <taxon>Spiralia</taxon>
        <taxon>Gnathifera</taxon>
        <taxon>Rotifera</taxon>
        <taxon>Eurotatoria</taxon>
        <taxon>Bdelloidea</taxon>
        <taxon>Philodinida</taxon>
        <taxon>Philodinidae</taxon>
        <taxon>Didymodactylos</taxon>
    </lineage>
</organism>
<dbReference type="AlphaFoldDB" id="A0A815ZLC3"/>
<name>A0A815ZLC3_9BILA</name>
<dbReference type="EMBL" id="CAJOBC010098442">
    <property type="protein sequence ID" value="CAF4454084.1"/>
    <property type="molecule type" value="Genomic_DNA"/>
</dbReference>
<keyword evidence="4" id="KW-1185">Reference proteome</keyword>